<organism evidence="1 2">
    <name type="scientific">Nonomuraea turkmeniaca</name>
    <dbReference type="NCBI Taxonomy" id="103838"/>
    <lineage>
        <taxon>Bacteria</taxon>
        <taxon>Bacillati</taxon>
        <taxon>Actinomycetota</taxon>
        <taxon>Actinomycetes</taxon>
        <taxon>Streptosporangiales</taxon>
        <taxon>Streptosporangiaceae</taxon>
        <taxon>Nonomuraea</taxon>
    </lineage>
</organism>
<protein>
    <recommendedName>
        <fullName evidence="3">SMP-30/gluconolactonase/LRE family protein</fullName>
    </recommendedName>
</protein>
<dbReference type="RefSeq" id="WP_138667574.1">
    <property type="nucleotide sequence ID" value="NZ_VCKY01000061.1"/>
</dbReference>
<evidence type="ECO:0000313" key="1">
    <source>
        <dbReference type="EMBL" id="TMR19922.1"/>
    </source>
</evidence>
<keyword evidence="2" id="KW-1185">Reference proteome</keyword>
<accession>A0A5S4FI42</accession>
<evidence type="ECO:0000313" key="2">
    <source>
        <dbReference type="Proteomes" id="UP000309128"/>
    </source>
</evidence>
<comment type="caution">
    <text evidence="1">The sequence shown here is derived from an EMBL/GenBank/DDBJ whole genome shotgun (WGS) entry which is preliminary data.</text>
</comment>
<name>A0A5S4FI42_9ACTN</name>
<reference evidence="1 2" key="1">
    <citation type="submission" date="2019-05" db="EMBL/GenBank/DDBJ databases">
        <title>Draft genome sequence of Nonomuraea turkmeniaca DSM 43926.</title>
        <authorList>
            <person name="Saricaoglu S."/>
            <person name="Isik K."/>
        </authorList>
    </citation>
    <scope>NUCLEOTIDE SEQUENCE [LARGE SCALE GENOMIC DNA]</scope>
    <source>
        <strain evidence="1 2">DSM 43926</strain>
    </source>
</reference>
<dbReference type="AlphaFoldDB" id="A0A5S4FI42"/>
<dbReference type="Proteomes" id="UP000309128">
    <property type="component" value="Unassembled WGS sequence"/>
</dbReference>
<dbReference type="EMBL" id="VCKY01000061">
    <property type="protein sequence ID" value="TMR19922.1"/>
    <property type="molecule type" value="Genomic_DNA"/>
</dbReference>
<proteinExistence type="predicted"/>
<sequence>MDLSVTKIDLPCPVRAAASDGTTVWCAGTDGVHAYTTSGTPLPRSVAGDESRSRTPELRCLAAVPGTVTGTAGVPGTLPETVMVPRTFAGTPASEGSLQGTLVGTAAGRVYWLDPDGTPQASARFDGRVRAGGGEIWAVAGDQARRLTGPGRLAEPVELPGLDMCAVEGERLWWTSTRDTLLRGGPREIDLGRRERGAMTVCAGSLWISVRDGLLRVSAWSGEPRRLVAAPDGPVPFLVCANGVLAGGGRDLFALAPAAGAALRVVKLGLWPPLALMIAAGKHVWAFPAGRAQALIVPVS</sequence>
<evidence type="ECO:0008006" key="3">
    <source>
        <dbReference type="Google" id="ProtNLM"/>
    </source>
</evidence>
<gene>
    <name evidence="1" type="ORF">ETD86_19445</name>
</gene>
<dbReference type="OrthoDB" id="3519634at2"/>